<evidence type="ECO:0000256" key="2">
    <source>
        <dbReference type="ARBA" id="ARBA00023015"/>
    </source>
</evidence>
<evidence type="ECO:0000313" key="7">
    <source>
        <dbReference type="EMBL" id="BCB76279.1"/>
    </source>
</evidence>
<reference evidence="7 8" key="2">
    <citation type="submission" date="2020-03" db="EMBL/GenBank/DDBJ databases">
        <authorList>
            <person name="Ichikawa N."/>
            <person name="Kimura A."/>
            <person name="Kitahashi Y."/>
            <person name="Uohara A."/>
        </authorList>
    </citation>
    <scope>NUCLEOTIDE SEQUENCE [LARGE SCALE GENOMIC DNA]</scope>
    <source>
        <strain evidence="7 8">NBRC 107702</strain>
    </source>
</reference>
<keyword evidence="2" id="KW-0805">Transcription regulation</keyword>
<keyword evidence="8" id="KW-1185">Reference proteome</keyword>
<evidence type="ECO:0000256" key="4">
    <source>
        <dbReference type="ARBA" id="ARBA00023163"/>
    </source>
</evidence>
<accession>A0A6F8XR64</accession>
<dbReference type="InterPro" id="IPR000847">
    <property type="entry name" value="LysR_HTH_N"/>
</dbReference>
<dbReference type="InterPro" id="IPR005119">
    <property type="entry name" value="LysR_subst-bd"/>
</dbReference>
<dbReference type="Pfam" id="PF03466">
    <property type="entry name" value="LysR_substrate"/>
    <property type="match status" value="1"/>
</dbReference>
<dbReference type="RefSeq" id="WP_173036370.1">
    <property type="nucleotide sequence ID" value="NZ_AP022870.1"/>
</dbReference>
<dbReference type="Gene3D" id="1.10.10.10">
    <property type="entry name" value="Winged helix-like DNA-binding domain superfamily/Winged helix DNA-binding domain"/>
    <property type="match status" value="1"/>
</dbReference>
<gene>
    <name evidence="7" type="ORF">Pflav_026890</name>
</gene>
<dbReference type="AlphaFoldDB" id="A0A6F8XR64"/>
<protein>
    <submittedName>
        <fullName evidence="7">LysR family transcriptional regulator</fullName>
    </submittedName>
</protein>
<reference evidence="7 8" key="1">
    <citation type="submission" date="2020-03" db="EMBL/GenBank/DDBJ databases">
        <title>Whole genome shotgun sequence of Phytohabitans flavus NBRC 107702.</title>
        <authorList>
            <person name="Komaki H."/>
            <person name="Tamura T."/>
        </authorList>
    </citation>
    <scope>NUCLEOTIDE SEQUENCE [LARGE SCALE GENOMIC DNA]</scope>
    <source>
        <strain evidence="7 8">NBRC 107702</strain>
    </source>
</reference>
<sequence length="320" mass="33908">MDTRLLEVFRAVARYGSITTAARQLSFTQSAVSRQIAALEAELGARVFDRLPRGVALTEEGRALLPHAEAVLDRLTAARRDLDALRGLGGGRLRVGAFPTAVAALVPRALATFREAYPDVALSLVEGTTPVLLDRLAAGDADVAVVSFSPTGPIDQARFELHHLLDERLLVAVARGHRLARRRTVRLADLTGDPFVVGSATAEETLLRASLPSGFQPRIDLVAAEWTGKLGLVAAGLGVALVPALAVRGTPADVALLRLHADDESVRRVFAATAAGRTVPPTVARFLTHLRGPPKLSAPRADEFARAGSSNPASSQKERS</sequence>
<dbReference type="SUPFAM" id="SSF53850">
    <property type="entry name" value="Periplasmic binding protein-like II"/>
    <property type="match status" value="1"/>
</dbReference>
<dbReference type="GO" id="GO:0003677">
    <property type="term" value="F:DNA binding"/>
    <property type="evidence" value="ECO:0007669"/>
    <property type="project" value="UniProtKB-KW"/>
</dbReference>
<feature type="compositionally biased region" description="Polar residues" evidence="5">
    <location>
        <begin position="308"/>
        <end position="320"/>
    </location>
</feature>
<dbReference type="InterPro" id="IPR036390">
    <property type="entry name" value="WH_DNA-bd_sf"/>
</dbReference>
<dbReference type="Pfam" id="PF00126">
    <property type="entry name" value="HTH_1"/>
    <property type="match status" value="1"/>
</dbReference>
<dbReference type="FunFam" id="1.10.10.10:FF:000001">
    <property type="entry name" value="LysR family transcriptional regulator"/>
    <property type="match status" value="1"/>
</dbReference>
<dbReference type="PANTHER" id="PTHR30346">
    <property type="entry name" value="TRANSCRIPTIONAL DUAL REGULATOR HCAR-RELATED"/>
    <property type="match status" value="1"/>
</dbReference>
<dbReference type="GO" id="GO:0032993">
    <property type="term" value="C:protein-DNA complex"/>
    <property type="evidence" value="ECO:0007669"/>
    <property type="project" value="TreeGrafter"/>
</dbReference>
<evidence type="ECO:0000259" key="6">
    <source>
        <dbReference type="PROSITE" id="PS50931"/>
    </source>
</evidence>
<dbReference type="Gene3D" id="3.40.190.10">
    <property type="entry name" value="Periplasmic binding protein-like II"/>
    <property type="match status" value="2"/>
</dbReference>
<dbReference type="InterPro" id="IPR036388">
    <property type="entry name" value="WH-like_DNA-bd_sf"/>
</dbReference>
<organism evidence="7 8">
    <name type="scientific">Phytohabitans flavus</name>
    <dbReference type="NCBI Taxonomy" id="1076124"/>
    <lineage>
        <taxon>Bacteria</taxon>
        <taxon>Bacillati</taxon>
        <taxon>Actinomycetota</taxon>
        <taxon>Actinomycetes</taxon>
        <taxon>Micromonosporales</taxon>
        <taxon>Micromonosporaceae</taxon>
    </lineage>
</organism>
<dbReference type="PRINTS" id="PR00039">
    <property type="entry name" value="HTHLYSR"/>
</dbReference>
<dbReference type="PROSITE" id="PS50931">
    <property type="entry name" value="HTH_LYSR"/>
    <property type="match status" value="1"/>
</dbReference>
<dbReference type="SUPFAM" id="SSF46785">
    <property type="entry name" value="Winged helix' DNA-binding domain"/>
    <property type="match status" value="1"/>
</dbReference>
<dbReference type="Proteomes" id="UP000502508">
    <property type="component" value="Chromosome"/>
</dbReference>
<proteinExistence type="inferred from homology"/>
<keyword evidence="3" id="KW-0238">DNA-binding</keyword>
<evidence type="ECO:0000313" key="8">
    <source>
        <dbReference type="Proteomes" id="UP000502508"/>
    </source>
</evidence>
<dbReference type="EMBL" id="AP022870">
    <property type="protein sequence ID" value="BCB76279.1"/>
    <property type="molecule type" value="Genomic_DNA"/>
</dbReference>
<dbReference type="KEGG" id="pfla:Pflav_026890"/>
<feature type="region of interest" description="Disordered" evidence="5">
    <location>
        <begin position="291"/>
        <end position="320"/>
    </location>
</feature>
<evidence type="ECO:0000256" key="1">
    <source>
        <dbReference type="ARBA" id="ARBA00009437"/>
    </source>
</evidence>
<evidence type="ECO:0000256" key="3">
    <source>
        <dbReference type="ARBA" id="ARBA00023125"/>
    </source>
</evidence>
<feature type="domain" description="HTH lysR-type" evidence="6">
    <location>
        <begin position="1"/>
        <end position="58"/>
    </location>
</feature>
<keyword evidence="4" id="KW-0804">Transcription</keyword>
<name>A0A6F8XR64_9ACTN</name>
<evidence type="ECO:0000256" key="5">
    <source>
        <dbReference type="SAM" id="MobiDB-lite"/>
    </source>
</evidence>
<dbReference type="PANTHER" id="PTHR30346:SF29">
    <property type="entry name" value="LYSR SUBSTRATE-BINDING"/>
    <property type="match status" value="1"/>
</dbReference>
<dbReference type="GO" id="GO:0003700">
    <property type="term" value="F:DNA-binding transcription factor activity"/>
    <property type="evidence" value="ECO:0007669"/>
    <property type="project" value="InterPro"/>
</dbReference>
<comment type="similarity">
    <text evidence="1">Belongs to the LysR transcriptional regulatory family.</text>
</comment>